<dbReference type="Proteomes" id="UP000503462">
    <property type="component" value="Chromosome 5"/>
</dbReference>
<organism evidence="2 3">
    <name type="scientific">Peltaster fructicola</name>
    <dbReference type="NCBI Taxonomy" id="286661"/>
    <lineage>
        <taxon>Eukaryota</taxon>
        <taxon>Fungi</taxon>
        <taxon>Dikarya</taxon>
        <taxon>Ascomycota</taxon>
        <taxon>Pezizomycotina</taxon>
        <taxon>Dothideomycetes</taxon>
        <taxon>Dothideomycetes incertae sedis</taxon>
        <taxon>Peltaster</taxon>
    </lineage>
</organism>
<reference evidence="2 3" key="1">
    <citation type="journal article" date="2016" name="Sci. Rep.">
        <title>Peltaster fructicola genome reveals evolution from an invasive phytopathogen to an ectophytic parasite.</title>
        <authorList>
            <person name="Xu C."/>
            <person name="Chen H."/>
            <person name="Gleason M.L."/>
            <person name="Xu J.R."/>
            <person name="Liu H."/>
            <person name="Zhang R."/>
            <person name="Sun G."/>
        </authorList>
    </citation>
    <scope>NUCLEOTIDE SEQUENCE [LARGE SCALE GENOMIC DNA]</scope>
    <source>
        <strain evidence="2 3">LNHT1506</strain>
    </source>
</reference>
<dbReference type="PANTHER" id="PTHR35179">
    <property type="entry name" value="PROTEIN CBG02620"/>
    <property type="match status" value="1"/>
</dbReference>
<protein>
    <recommendedName>
        <fullName evidence="4">Geranylgeranyl pyrophosphate synthetase</fullName>
    </recommendedName>
</protein>
<dbReference type="OrthoDB" id="5393654at2759"/>
<evidence type="ECO:0008006" key="4">
    <source>
        <dbReference type="Google" id="ProtNLM"/>
    </source>
</evidence>
<name>A0A6H0Y3P8_9PEZI</name>
<dbReference type="EMBL" id="CP051143">
    <property type="protein sequence ID" value="QIX01541.1"/>
    <property type="molecule type" value="Genomic_DNA"/>
</dbReference>
<dbReference type="AlphaFoldDB" id="A0A6H0Y3P8"/>
<evidence type="ECO:0000256" key="1">
    <source>
        <dbReference type="SAM" id="MobiDB-lite"/>
    </source>
</evidence>
<keyword evidence="3" id="KW-1185">Reference proteome</keyword>
<feature type="region of interest" description="Disordered" evidence="1">
    <location>
        <begin position="1"/>
        <end position="39"/>
    </location>
</feature>
<gene>
    <name evidence="2" type="ORF">AMS68_007058</name>
</gene>
<evidence type="ECO:0000313" key="2">
    <source>
        <dbReference type="EMBL" id="QIX01541.1"/>
    </source>
</evidence>
<proteinExistence type="predicted"/>
<sequence>MQQRPYRGSGRGGASSRGRTRFTPAERQPRAIPPNLGPETRRITLDDLETTISDGAADITDCEYVSSYNLMDDMSKKILVPGRPPLWTPLPHARRIRADAGTYYRDDNSARFPDYPYEPVVLSVFQMIPNFDPLSIDVAACGSTLGSLLRFVRGIGEPFSCTVQIIGQTLFIIRRELSPQALIENVYGFGHAFLEANTTWSQDVKGSASHQRVIKYQLGAMTVLMRFEADTYTMDQSDALEDEEDGVLVNPASVEDALADLLVTRRPAAVTDHAEVTLKGARTSLASLADVKTRSAKKRLESIMSDEIPRLWVRQVQNIVLSFHDKGLFEPPTVQDITSAILEWEEDNETAICRLVNLIGQIKEAAIAARGGKIEVRCEDAHSLQFHELSAPQADKWNALPDDLYERWAPEQEDLAV</sequence>
<accession>A0A6H0Y3P8</accession>
<evidence type="ECO:0000313" key="3">
    <source>
        <dbReference type="Proteomes" id="UP000503462"/>
    </source>
</evidence>
<dbReference type="PANTHER" id="PTHR35179:SF2">
    <property type="entry name" value="START DOMAIN-CONTAINING PROTEIN"/>
    <property type="match status" value="1"/>
</dbReference>